<dbReference type="Proteomes" id="UP000008698">
    <property type="component" value="Unassembled WGS sequence"/>
</dbReference>
<accession>C9SHT1</accession>
<sequence>MSSSKWQILFALQEAHECARNRSDDWRFNLDLIADEDFFHCMGLAKSTKLRCSRKMKSMLRLDARLLRDELGSKTFDWTSDFVKIQDFLTKSHCGYHLAQAT</sequence>
<evidence type="ECO:0000313" key="1">
    <source>
        <dbReference type="EMBL" id="EEY18504.1"/>
    </source>
</evidence>
<evidence type="ECO:0000313" key="2">
    <source>
        <dbReference type="Proteomes" id="UP000008698"/>
    </source>
</evidence>
<gene>
    <name evidence="1" type="ORF">VDBG_04613</name>
</gene>
<dbReference type="AlphaFoldDB" id="C9SHT1"/>
<keyword evidence="2" id="KW-1185">Reference proteome</keyword>
<dbReference type="EMBL" id="DS985218">
    <property type="protein sequence ID" value="EEY18504.1"/>
    <property type="molecule type" value="Genomic_DNA"/>
</dbReference>
<name>C9SHT1_VERA1</name>
<proteinExistence type="predicted"/>
<dbReference type="KEGG" id="val:VDBG_04613"/>
<dbReference type="RefSeq" id="XP_003005007.1">
    <property type="nucleotide sequence ID" value="XM_003004961.1"/>
</dbReference>
<organism evidence="2">
    <name type="scientific">Verticillium alfalfae (strain VaMs.102 / ATCC MYA-4576 / FGSC 10136)</name>
    <name type="common">Verticillium wilt of alfalfa</name>
    <name type="synonym">Verticillium albo-atrum</name>
    <dbReference type="NCBI Taxonomy" id="526221"/>
    <lineage>
        <taxon>Eukaryota</taxon>
        <taxon>Fungi</taxon>
        <taxon>Dikarya</taxon>
        <taxon>Ascomycota</taxon>
        <taxon>Pezizomycotina</taxon>
        <taxon>Sordariomycetes</taxon>
        <taxon>Hypocreomycetidae</taxon>
        <taxon>Glomerellales</taxon>
        <taxon>Plectosphaerellaceae</taxon>
        <taxon>Verticillium</taxon>
    </lineage>
</organism>
<dbReference type="GeneID" id="9530224"/>
<protein>
    <submittedName>
        <fullName evidence="1">Predicted protein</fullName>
    </submittedName>
</protein>
<reference evidence="2" key="1">
    <citation type="journal article" date="2011" name="PLoS Pathog.">
        <title>Comparative genomics yields insights into niche adaptation of plant vascular wilt pathogens.</title>
        <authorList>
            <person name="Klosterman S.J."/>
            <person name="Subbarao K.V."/>
            <person name="Kang S."/>
            <person name="Veronese P."/>
            <person name="Gold S.E."/>
            <person name="Thomma B.P.H.J."/>
            <person name="Chen Z."/>
            <person name="Henrissat B."/>
            <person name="Lee Y.-H."/>
            <person name="Park J."/>
            <person name="Garcia-Pedrajas M.D."/>
            <person name="Barbara D.J."/>
            <person name="Anchieta A."/>
            <person name="de Jonge R."/>
            <person name="Santhanam P."/>
            <person name="Maruthachalam K."/>
            <person name="Atallah Z."/>
            <person name="Amyotte S.G."/>
            <person name="Paz Z."/>
            <person name="Inderbitzin P."/>
            <person name="Hayes R.J."/>
            <person name="Heiman D.I."/>
            <person name="Young S."/>
            <person name="Zeng Q."/>
            <person name="Engels R."/>
            <person name="Galagan J."/>
            <person name="Cuomo C.A."/>
            <person name="Dobinson K.F."/>
            <person name="Ma L.-J."/>
        </authorList>
    </citation>
    <scope>NUCLEOTIDE SEQUENCE [LARGE SCALE GENOMIC DNA]</scope>
    <source>
        <strain evidence="2">VaMs.102 / ATCC MYA-4576 / FGSC 10136</strain>
    </source>
</reference>
<dbReference type="HOGENOM" id="CLU_2279586_0_0_1"/>